<evidence type="ECO:0000256" key="6">
    <source>
        <dbReference type="PROSITE-ProRule" id="PRU00176"/>
    </source>
</evidence>
<gene>
    <name evidence="8" type="ORF">TVAG_408280</name>
</gene>
<dbReference type="AlphaFoldDB" id="A2F6N0"/>
<proteinExistence type="predicted"/>
<dbReference type="Pfam" id="PF00076">
    <property type="entry name" value="RRM_1"/>
    <property type="match status" value="1"/>
</dbReference>
<dbReference type="Proteomes" id="UP000001542">
    <property type="component" value="Unassembled WGS sequence"/>
</dbReference>
<evidence type="ECO:0000259" key="7">
    <source>
        <dbReference type="PROSITE" id="PS50102"/>
    </source>
</evidence>
<keyword evidence="3 6" id="KW-0694">RNA-binding</keyword>
<evidence type="ECO:0000256" key="1">
    <source>
        <dbReference type="ARBA" id="ARBA00004123"/>
    </source>
</evidence>
<evidence type="ECO:0000256" key="2">
    <source>
        <dbReference type="ARBA" id="ARBA00022664"/>
    </source>
</evidence>
<keyword evidence="2" id="KW-0507">mRNA processing</keyword>
<dbReference type="STRING" id="5722.A2F6N0"/>
<dbReference type="CDD" id="cd00590">
    <property type="entry name" value="RRM_SF"/>
    <property type="match status" value="1"/>
</dbReference>
<protein>
    <recommendedName>
        <fullName evidence="7">RRM domain-containing protein</fullName>
    </recommendedName>
</protein>
<organism evidence="8 9">
    <name type="scientific">Trichomonas vaginalis (strain ATCC PRA-98 / G3)</name>
    <dbReference type="NCBI Taxonomy" id="412133"/>
    <lineage>
        <taxon>Eukaryota</taxon>
        <taxon>Metamonada</taxon>
        <taxon>Parabasalia</taxon>
        <taxon>Trichomonadida</taxon>
        <taxon>Trichomonadidae</taxon>
        <taxon>Trichomonas</taxon>
    </lineage>
</organism>
<dbReference type="RefSeq" id="XP_001312349.1">
    <property type="nucleotide sequence ID" value="XM_001312348.1"/>
</dbReference>
<dbReference type="InParanoid" id="A2F6N0"/>
<dbReference type="EMBL" id="DS113638">
    <property type="protein sequence ID" value="EAX99419.1"/>
    <property type="molecule type" value="Genomic_DNA"/>
</dbReference>
<dbReference type="SUPFAM" id="SSF54928">
    <property type="entry name" value="RNA-binding domain, RBD"/>
    <property type="match status" value="1"/>
</dbReference>
<evidence type="ECO:0000313" key="9">
    <source>
        <dbReference type="Proteomes" id="UP000001542"/>
    </source>
</evidence>
<dbReference type="GO" id="GO:0003729">
    <property type="term" value="F:mRNA binding"/>
    <property type="evidence" value="ECO:0000318"/>
    <property type="project" value="GO_Central"/>
</dbReference>
<dbReference type="KEGG" id="tva:4757225"/>
<dbReference type="PROSITE" id="PS50102">
    <property type="entry name" value="RRM"/>
    <property type="match status" value="1"/>
</dbReference>
<dbReference type="PANTHER" id="PTHR48028:SF4">
    <property type="entry name" value="SC35-LIKE SPLICING FACTOR"/>
    <property type="match status" value="1"/>
</dbReference>
<dbReference type="VEuPathDB" id="TrichDB:TVAGG3_0487600"/>
<dbReference type="Gene3D" id="3.30.70.330">
    <property type="match status" value="1"/>
</dbReference>
<name>A2F6N0_TRIV3</name>
<dbReference type="PANTHER" id="PTHR48028">
    <property type="entry name" value="GLYCINE-RICH RNA-BINDING PROTEIN RZ1A"/>
    <property type="match status" value="1"/>
</dbReference>
<evidence type="ECO:0000256" key="3">
    <source>
        <dbReference type="ARBA" id="ARBA00022884"/>
    </source>
</evidence>
<dbReference type="GO" id="GO:0006397">
    <property type="term" value="P:mRNA processing"/>
    <property type="evidence" value="ECO:0007669"/>
    <property type="project" value="UniProtKB-KW"/>
</dbReference>
<reference evidence="8" key="2">
    <citation type="journal article" date="2007" name="Science">
        <title>Draft genome sequence of the sexually transmitted pathogen Trichomonas vaginalis.</title>
        <authorList>
            <person name="Carlton J.M."/>
            <person name="Hirt R.P."/>
            <person name="Silva J.C."/>
            <person name="Delcher A.L."/>
            <person name="Schatz M."/>
            <person name="Zhao Q."/>
            <person name="Wortman J.R."/>
            <person name="Bidwell S.L."/>
            <person name="Alsmark U.C.M."/>
            <person name="Besteiro S."/>
            <person name="Sicheritz-Ponten T."/>
            <person name="Noel C.J."/>
            <person name="Dacks J.B."/>
            <person name="Foster P.G."/>
            <person name="Simillion C."/>
            <person name="Van de Peer Y."/>
            <person name="Miranda-Saavedra D."/>
            <person name="Barton G.J."/>
            <person name="Westrop G.D."/>
            <person name="Mueller S."/>
            <person name="Dessi D."/>
            <person name="Fiori P.L."/>
            <person name="Ren Q."/>
            <person name="Paulsen I."/>
            <person name="Zhang H."/>
            <person name="Bastida-Corcuera F.D."/>
            <person name="Simoes-Barbosa A."/>
            <person name="Brown M.T."/>
            <person name="Hayes R.D."/>
            <person name="Mukherjee M."/>
            <person name="Okumura C.Y."/>
            <person name="Schneider R."/>
            <person name="Smith A.J."/>
            <person name="Vanacova S."/>
            <person name="Villalvazo M."/>
            <person name="Haas B.J."/>
            <person name="Pertea M."/>
            <person name="Feldblyum T.V."/>
            <person name="Utterback T.R."/>
            <person name="Shu C.L."/>
            <person name="Osoegawa K."/>
            <person name="de Jong P.J."/>
            <person name="Hrdy I."/>
            <person name="Horvathova L."/>
            <person name="Zubacova Z."/>
            <person name="Dolezal P."/>
            <person name="Malik S.B."/>
            <person name="Logsdon J.M. Jr."/>
            <person name="Henze K."/>
            <person name="Gupta A."/>
            <person name="Wang C.C."/>
            <person name="Dunne R.L."/>
            <person name="Upcroft J.A."/>
            <person name="Upcroft P."/>
            <person name="White O."/>
            <person name="Salzberg S.L."/>
            <person name="Tang P."/>
            <person name="Chiu C.-H."/>
            <person name="Lee Y.-S."/>
            <person name="Embley T.M."/>
            <person name="Coombs G.H."/>
            <person name="Mottram J.C."/>
            <person name="Tachezy J."/>
            <person name="Fraser-Liggett C.M."/>
            <person name="Johnson P.J."/>
        </authorList>
    </citation>
    <scope>NUCLEOTIDE SEQUENCE [LARGE SCALE GENOMIC DNA]</scope>
    <source>
        <strain evidence="8">G3</strain>
    </source>
</reference>
<dbReference type="OrthoDB" id="272703at2759"/>
<evidence type="ECO:0000256" key="5">
    <source>
        <dbReference type="ARBA" id="ARBA00023242"/>
    </source>
</evidence>
<keyword evidence="4" id="KW-0508">mRNA splicing</keyword>
<sequence>MANTPCKIFINNLPTDMDTNAVFKYFSRYGEILKAFVKCGPNGVSRGQAFITFKKKSCAQDAIEDLNGANFEGKILKVAEAFTQTDYVKDPRVKGKLPPFELAPDIMITPEISQYKNMLEQLKQTIILASQM</sequence>
<dbReference type="InterPro" id="IPR000504">
    <property type="entry name" value="RRM_dom"/>
</dbReference>
<accession>A2F6N0</accession>
<comment type="subcellular location">
    <subcellularLocation>
        <location evidence="1">Nucleus</location>
    </subcellularLocation>
</comment>
<dbReference type="InterPro" id="IPR035979">
    <property type="entry name" value="RBD_domain_sf"/>
</dbReference>
<dbReference type="InterPro" id="IPR051106">
    <property type="entry name" value="RNA-bind/splicing_reg"/>
</dbReference>
<feature type="domain" description="RRM" evidence="7">
    <location>
        <begin position="6"/>
        <end position="83"/>
    </location>
</feature>
<dbReference type="GO" id="GO:0005634">
    <property type="term" value="C:nucleus"/>
    <property type="evidence" value="ECO:0000318"/>
    <property type="project" value="GO_Central"/>
</dbReference>
<evidence type="ECO:0000256" key="4">
    <source>
        <dbReference type="ARBA" id="ARBA00023187"/>
    </source>
</evidence>
<dbReference type="SMR" id="A2F6N0"/>
<evidence type="ECO:0000313" key="8">
    <source>
        <dbReference type="EMBL" id="EAX99419.1"/>
    </source>
</evidence>
<keyword evidence="9" id="KW-1185">Reference proteome</keyword>
<dbReference type="VEuPathDB" id="TrichDB:TVAG_408280"/>
<dbReference type="SMART" id="SM00360">
    <property type="entry name" value="RRM"/>
    <property type="match status" value="1"/>
</dbReference>
<reference evidence="8" key="1">
    <citation type="submission" date="2006-10" db="EMBL/GenBank/DDBJ databases">
        <authorList>
            <person name="Amadeo P."/>
            <person name="Zhao Q."/>
            <person name="Wortman J."/>
            <person name="Fraser-Liggett C."/>
            <person name="Carlton J."/>
        </authorList>
    </citation>
    <scope>NUCLEOTIDE SEQUENCE</scope>
    <source>
        <strain evidence="8">G3</strain>
    </source>
</reference>
<dbReference type="GO" id="GO:0008380">
    <property type="term" value="P:RNA splicing"/>
    <property type="evidence" value="ECO:0007669"/>
    <property type="project" value="UniProtKB-KW"/>
</dbReference>
<keyword evidence="5" id="KW-0539">Nucleus</keyword>
<dbReference type="InterPro" id="IPR012677">
    <property type="entry name" value="Nucleotide-bd_a/b_plait_sf"/>
</dbReference>